<keyword evidence="8" id="KW-0256">Endoplasmic reticulum</keyword>
<evidence type="ECO:0000313" key="20">
    <source>
        <dbReference type="Ensembl" id="ENSXETP00000109036"/>
    </source>
</evidence>
<dbReference type="InterPro" id="IPR051254">
    <property type="entry name" value="PPP1R15"/>
</dbReference>
<dbReference type="InParanoid" id="A0A803JM59"/>
<dbReference type="GO" id="GO:0005789">
    <property type="term" value="C:endoplasmic reticulum membrane"/>
    <property type="evidence" value="ECO:0007669"/>
    <property type="project" value="UniProtKB-SubCell"/>
</dbReference>
<evidence type="ECO:0000256" key="7">
    <source>
        <dbReference type="ARBA" id="ARBA00022787"/>
    </source>
</evidence>
<evidence type="ECO:0000256" key="3">
    <source>
        <dbReference type="ARBA" id="ARBA00010161"/>
    </source>
</evidence>
<evidence type="ECO:0000256" key="9">
    <source>
        <dbReference type="ARBA" id="ARBA00022843"/>
    </source>
</evidence>
<evidence type="ECO:0000256" key="11">
    <source>
        <dbReference type="ARBA" id="ARBA00023016"/>
    </source>
</evidence>
<evidence type="ECO:0000256" key="12">
    <source>
        <dbReference type="ARBA" id="ARBA00023128"/>
    </source>
</evidence>
<sequence>MCSWRSVLLSMDLHYVATVLSTRSLLFYWSKGIAFELDMCRANQELQTFRAEIGRDIVIMTMATRTKQMLVSLGKQVMSQMHWKWPSVDWMGRAARAVMWICRSVLGSLVGIGGPVTMRYYWKDLMESPAQNPTAQEKKVSPTSMPMPIQDIVTLDWNCDGQGSMEMMPHKEAIVSSCTNPIILSMVYLPSDDEDASSTSEASDLNELEEEYEQLWEDEEESFSTENNKAIDSGMQVPQTPSSKANTEESDWSDEDSWDSDSDTESSKLDEDLWASFCQNDDPYNPLCFAMPTKSPKNTQETKKAVTGMKDSATGGSVTYSVLLGESGAEAKKDFQNQTAGQRESPCIKQTSHSQVLHEEANEELLESSKKTEKQEKSHIKHVRFSPSVTVHHIVVWSYAHRMARRGIWEEYARDRCRFQRRIAETEAAIGFCMEPPHRKKIWARLHESNNE</sequence>
<dbReference type="Pfam" id="PF10488">
    <property type="entry name" value="PP1c_bdg"/>
    <property type="match status" value="1"/>
</dbReference>
<name>A0A803JM59_XENTR</name>
<evidence type="ECO:0000256" key="17">
    <source>
        <dbReference type="SAM" id="MobiDB-lite"/>
    </source>
</evidence>
<evidence type="ECO:0000256" key="14">
    <source>
        <dbReference type="ARBA" id="ARBA00040008"/>
    </source>
</evidence>
<evidence type="ECO:0000256" key="8">
    <source>
        <dbReference type="ARBA" id="ARBA00022824"/>
    </source>
</evidence>
<evidence type="ECO:0000256" key="13">
    <source>
        <dbReference type="ARBA" id="ARBA00023136"/>
    </source>
</evidence>
<keyword evidence="9" id="KW-0832">Ubl conjugation</keyword>
<feature type="region of interest" description="Disordered" evidence="17">
    <location>
        <begin position="192"/>
        <end position="266"/>
    </location>
</feature>
<proteinExistence type="inferred from homology"/>
<evidence type="ECO:0000256" key="4">
    <source>
        <dbReference type="ARBA" id="ARBA00022553"/>
    </source>
</evidence>
<evidence type="ECO:0000256" key="15">
    <source>
        <dbReference type="ARBA" id="ARBA00042438"/>
    </source>
</evidence>
<reference evidence="20" key="2">
    <citation type="submission" date="2021-03" db="UniProtKB">
        <authorList>
            <consortium name="Ensembl"/>
        </authorList>
    </citation>
    <scope>IDENTIFICATION</scope>
</reference>
<comment type="subunit">
    <text evidence="16">Interacts with PPP1CA. Interacts with EIF2S1. Interacts with PCNA. Interacts with LYN and KMT2A/MLL1. Interacts with PPP1R1A and SMARCB1. Interacts with SMAD7. Interacts with BAG1. Interacts with NOX4.</text>
</comment>
<evidence type="ECO:0000256" key="2">
    <source>
        <dbReference type="ARBA" id="ARBA00004570"/>
    </source>
</evidence>
<evidence type="ECO:0000259" key="19">
    <source>
        <dbReference type="Pfam" id="PF10488"/>
    </source>
</evidence>
<feature type="region of interest" description="Disordered" evidence="17">
    <location>
        <begin position="334"/>
        <end position="375"/>
    </location>
</feature>
<comment type="similarity">
    <text evidence="3">Belongs to the PPP1R15 family.</text>
</comment>
<dbReference type="PANTHER" id="PTHR16489:SF14">
    <property type="entry name" value="PROTEIN PHOSPHATASE 1 REGULATORY SUBUNIT 15A"/>
    <property type="match status" value="1"/>
</dbReference>
<reference evidence="20" key="1">
    <citation type="journal article" date="2010" name="Science">
        <title>The genome of the Western clawed frog Xenopus tropicalis.</title>
        <authorList>
            <person name="Hellsten U."/>
            <person name="Harland R.M."/>
            <person name="Gilchrist M.J."/>
            <person name="Hendrix D."/>
            <person name="Jurka J."/>
            <person name="Kapitonov V."/>
            <person name="Ovcharenko I."/>
            <person name="Putnam N.H."/>
            <person name="Shu S."/>
            <person name="Taher L."/>
            <person name="Blitz I.L."/>
            <person name="Blumberg B."/>
            <person name="Dichmann D.S."/>
            <person name="Dubchak I."/>
            <person name="Amaya E."/>
            <person name="Detter J.C."/>
            <person name="Fletcher R."/>
            <person name="Gerhard D.S."/>
            <person name="Goodstein D."/>
            <person name="Graves T."/>
            <person name="Grigoriev I.V."/>
            <person name="Grimwood J."/>
            <person name="Kawashima T."/>
            <person name="Lindquist E."/>
            <person name="Lucas S.M."/>
            <person name="Mead P.E."/>
            <person name="Mitros T."/>
            <person name="Ogino H."/>
            <person name="Ohta Y."/>
            <person name="Poliakov A.V."/>
            <person name="Pollet N."/>
            <person name="Robert J."/>
            <person name="Salamov A."/>
            <person name="Sater A.K."/>
            <person name="Schmutz J."/>
            <person name="Terry A."/>
            <person name="Vize P.D."/>
            <person name="Warren W.C."/>
            <person name="Wells D."/>
            <person name="Wills A."/>
            <person name="Wilson R.K."/>
            <person name="Zimmerman L.B."/>
            <person name="Zorn A.M."/>
            <person name="Grainger R."/>
            <person name="Grammer T."/>
            <person name="Khokha M.K."/>
            <person name="Richardson P.M."/>
            <person name="Rokhsar D.S."/>
        </authorList>
    </citation>
    <scope>NUCLEOTIDE SEQUENCE [LARGE SCALE GENOMIC DNA]</scope>
    <source>
        <strain evidence="20">Nigerian</strain>
    </source>
</reference>
<keyword evidence="5" id="KW-0053">Apoptosis</keyword>
<feature type="compositionally biased region" description="Polar residues" evidence="17">
    <location>
        <begin position="336"/>
        <end position="355"/>
    </location>
</feature>
<dbReference type="GO" id="GO:0006915">
    <property type="term" value="P:apoptotic process"/>
    <property type="evidence" value="ECO:0007669"/>
    <property type="project" value="UniProtKB-KW"/>
</dbReference>
<keyword evidence="6" id="KW-0677">Repeat</keyword>
<evidence type="ECO:0000256" key="16">
    <source>
        <dbReference type="ARBA" id="ARBA00047011"/>
    </source>
</evidence>
<dbReference type="PANTHER" id="PTHR16489">
    <property type="entry name" value="GH11727P"/>
    <property type="match status" value="1"/>
</dbReference>
<keyword evidence="13" id="KW-0472">Membrane</keyword>
<feature type="compositionally biased region" description="Polar residues" evidence="17">
    <location>
        <begin position="224"/>
        <end position="245"/>
    </location>
</feature>
<feature type="compositionally biased region" description="Acidic residues" evidence="17">
    <location>
        <begin position="248"/>
        <end position="264"/>
    </location>
</feature>
<dbReference type="Ensembl" id="ENSXETT00000118932">
    <property type="protein sequence ID" value="ENSXETP00000109036"/>
    <property type="gene ID" value="ENSXETG00000030234"/>
</dbReference>
<dbReference type="Bgee" id="ENSXETG00000030234">
    <property type="expression patterns" value="Expressed in egg cell and 13 other cell types or tissues"/>
</dbReference>
<evidence type="ECO:0000256" key="6">
    <source>
        <dbReference type="ARBA" id="ARBA00022737"/>
    </source>
</evidence>
<protein>
    <recommendedName>
        <fullName evidence="14">Protein phosphatase 1 regulatory subunit 15A</fullName>
    </recommendedName>
    <alternativeName>
        <fullName evidence="15">Growth arrest and DNA damage-inducible protein GADD34</fullName>
    </alternativeName>
</protein>
<feature type="compositionally biased region" description="Acidic residues" evidence="17">
    <location>
        <begin position="204"/>
        <end position="223"/>
    </location>
</feature>
<dbReference type="InterPro" id="IPR019523">
    <property type="entry name" value="Prot_Pase1_reg-su15A/B_C"/>
</dbReference>
<feature type="signal peptide" evidence="18">
    <location>
        <begin position="1"/>
        <end position="18"/>
    </location>
</feature>
<feature type="domain" description="Protein phosphatase 1 regulatory subunit 15A/B C-terminal" evidence="19">
    <location>
        <begin position="223"/>
        <end position="446"/>
    </location>
</feature>
<keyword evidence="7" id="KW-1000">Mitochondrion outer membrane</keyword>
<dbReference type="GO" id="GO:0006417">
    <property type="term" value="P:regulation of translation"/>
    <property type="evidence" value="ECO:0007669"/>
    <property type="project" value="UniProtKB-KW"/>
</dbReference>
<comment type="subcellular location">
    <subcellularLocation>
        <location evidence="1">Endoplasmic reticulum membrane</location>
        <topology evidence="1">Peripheral membrane protein</topology>
        <orientation evidence="1">Cytoplasmic side</orientation>
    </subcellularLocation>
    <subcellularLocation>
        <location evidence="2">Mitochondrion outer membrane</location>
        <topology evidence="2">Peripheral membrane protein</topology>
        <orientation evidence="2">Cytoplasmic side</orientation>
    </subcellularLocation>
</comment>
<dbReference type="GeneTree" id="ENSGT01050000247086"/>
<accession>A0A803JM59</accession>
<evidence type="ECO:0000256" key="18">
    <source>
        <dbReference type="SAM" id="SignalP"/>
    </source>
</evidence>
<keyword evidence="4" id="KW-0597">Phosphoprotein</keyword>
<evidence type="ECO:0000256" key="10">
    <source>
        <dbReference type="ARBA" id="ARBA00022845"/>
    </source>
</evidence>
<dbReference type="GO" id="GO:0005741">
    <property type="term" value="C:mitochondrial outer membrane"/>
    <property type="evidence" value="ECO:0007669"/>
    <property type="project" value="UniProtKB-SubCell"/>
</dbReference>
<dbReference type="AlphaFoldDB" id="A0A803JM59"/>
<organism evidence="20">
    <name type="scientific">Xenopus tropicalis</name>
    <name type="common">Western clawed frog</name>
    <name type="synonym">Silurana tropicalis</name>
    <dbReference type="NCBI Taxonomy" id="8364"/>
    <lineage>
        <taxon>Eukaryota</taxon>
        <taxon>Metazoa</taxon>
        <taxon>Chordata</taxon>
        <taxon>Craniata</taxon>
        <taxon>Vertebrata</taxon>
        <taxon>Euteleostomi</taxon>
        <taxon>Amphibia</taxon>
        <taxon>Batrachia</taxon>
        <taxon>Anura</taxon>
        <taxon>Pipoidea</taxon>
        <taxon>Pipidae</taxon>
        <taxon>Xenopodinae</taxon>
        <taxon>Xenopus</taxon>
        <taxon>Silurana</taxon>
    </lineage>
</organism>
<feature type="chain" id="PRO_5031425654" description="Protein phosphatase 1 regulatory subunit 15A" evidence="18">
    <location>
        <begin position="19"/>
        <end position="452"/>
    </location>
</feature>
<evidence type="ECO:0000256" key="1">
    <source>
        <dbReference type="ARBA" id="ARBA00004397"/>
    </source>
</evidence>
<gene>
    <name evidence="20" type="primary">LOC100489802</name>
</gene>
<keyword evidence="18" id="KW-0732">Signal</keyword>
<keyword evidence="10" id="KW-0810">Translation regulation</keyword>
<keyword evidence="12" id="KW-0496">Mitochondrion</keyword>
<evidence type="ECO:0000256" key="5">
    <source>
        <dbReference type="ARBA" id="ARBA00022703"/>
    </source>
</evidence>
<keyword evidence="11" id="KW-0346">Stress response</keyword>